<dbReference type="EMBL" id="QYUR01000003">
    <property type="protein sequence ID" value="RJG11104.1"/>
    <property type="molecule type" value="Genomic_DNA"/>
</dbReference>
<gene>
    <name evidence="2" type="ORF">D3879_15705</name>
</gene>
<dbReference type="RefSeq" id="WP_119955236.1">
    <property type="nucleotide sequence ID" value="NZ_QYUR01000003.1"/>
</dbReference>
<comment type="caution">
    <text evidence="2">The sequence shown here is derived from an EMBL/GenBank/DDBJ whole genome shotgun (WGS) entry which is preliminary data.</text>
</comment>
<evidence type="ECO:0000313" key="3">
    <source>
        <dbReference type="Proteomes" id="UP000284021"/>
    </source>
</evidence>
<evidence type="ECO:0000256" key="1">
    <source>
        <dbReference type="SAM" id="MobiDB-lite"/>
    </source>
</evidence>
<dbReference type="Proteomes" id="UP000284021">
    <property type="component" value="Unassembled WGS sequence"/>
</dbReference>
<dbReference type="AlphaFoldDB" id="A0A418XEZ5"/>
<accession>A0A418XEZ5</accession>
<feature type="region of interest" description="Disordered" evidence="1">
    <location>
        <begin position="1"/>
        <end position="60"/>
    </location>
</feature>
<reference evidence="2 3" key="1">
    <citation type="submission" date="2018-09" db="EMBL/GenBank/DDBJ databases">
        <authorList>
            <person name="Zhu H."/>
        </authorList>
    </citation>
    <scope>NUCLEOTIDE SEQUENCE [LARGE SCALE GENOMIC DNA]</scope>
    <source>
        <strain evidence="2 3">K1S02-6</strain>
    </source>
</reference>
<dbReference type="OrthoDB" id="7002247at2"/>
<evidence type="ECO:0008006" key="4">
    <source>
        <dbReference type="Google" id="ProtNLM"/>
    </source>
</evidence>
<feature type="compositionally biased region" description="Low complexity" evidence="1">
    <location>
        <begin position="1"/>
        <end position="11"/>
    </location>
</feature>
<name>A0A418XEZ5_9PSED</name>
<protein>
    <recommendedName>
        <fullName evidence="4">Replication protein</fullName>
    </recommendedName>
</protein>
<evidence type="ECO:0000313" key="2">
    <source>
        <dbReference type="EMBL" id="RJG11104.1"/>
    </source>
</evidence>
<keyword evidence="3" id="KW-1185">Reference proteome</keyword>
<sequence>MTDSTSTSTSTPVEQPALPAQQRPIRPEEVGRFATNKPEQHAGGCGVDAKTSRRKLPRKTLSTPQQAGLIASFHASHEQHVVAISELPPDLDSEQVTKLLSINSFISQLAKSYKGKGKGKLADWSKHVPAHIKQFFRLLWLARQPDAKAFTIRLDHVTATAALAAKRSPANYLAGIIQRTLTKLGITSEQAFNLEFVHGTSKENHPLHIHGVLCIPADRIEEVSKAIRAALAKEYRQRFDNLAVHIDSIQNERWWAAYCVKEHDITAGRLRTIRGHKTDPDYAGHAARRGGKAIYESMSDWLD</sequence>
<organism evidence="2 3">
    <name type="scientific">Pseudomonas cavernicola</name>
    <dbReference type="NCBI Taxonomy" id="2320866"/>
    <lineage>
        <taxon>Bacteria</taxon>
        <taxon>Pseudomonadati</taxon>
        <taxon>Pseudomonadota</taxon>
        <taxon>Gammaproteobacteria</taxon>
        <taxon>Pseudomonadales</taxon>
        <taxon>Pseudomonadaceae</taxon>
        <taxon>Pseudomonas</taxon>
    </lineage>
</organism>
<proteinExistence type="predicted"/>